<keyword evidence="1" id="KW-0732">Signal</keyword>
<gene>
    <name evidence="2" type="ORF">NX722_23915</name>
</gene>
<protein>
    <recommendedName>
        <fullName evidence="4">Glycosidase</fullName>
    </recommendedName>
</protein>
<feature type="chain" id="PRO_5045327692" description="Glycosidase" evidence="1">
    <location>
        <begin position="20"/>
        <end position="161"/>
    </location>
</feature>
<keyword evidence="3" id="KW-1185">Reference proteome</keyword>
<dbReference type="RefSeq" id="WP_262565362.1">
    <property type="nucleotide sequence ID" value="NZ_JAPFCC010000001.1"/>
</dbReference>
<accession>A0ABT3N1X0</accession>
<sequence length="161" mass="17613">MKLKAILPVLLSSALVGCAGGPSVDQNINPVGSGPLADCSLPSLNESGPIRPPMYVTGTFSDSNWMHDEHRRMSYKGKGIYQVVMDTEEGPINFQFASMGWKPQYTAGEGSMTVGQEAELVRGGFMKDTRVIIPAEGRYVWSFQVDDNRQPVRAMISQCKP</sequence>
<name>A0ABT3N1X0_9GAMM</name>
<evidence type="ECO:0000313" key="2">
    <source>
        <dbReference type="EMBL" id="MCW7555615.1"/>
    </source>
</evidence>
<evidence type="ECO:0008006" key="4">
    <source>
        <dbReference type="Google" id="ProtNLM"/>
    </source>
</evidence>
<reference evidence="2 3" key="1">
    <citation type="submission" date="2022-10" db="EMBL/GenBank/DDBJ databases">
        <title>High-quality genome sequences of two octocoral-associated bacteria, Endozoicomonas euniceicola EF212 and Endozoicomonas gorgoniicola PS125.</title>
        <authorList>
            <person name="Chiou Y.-J."/>
            <person name="Chen Y.-H."/>
        </authorList>
    </citation>
    <scope>NUCLEOTIDE SEQUENCE [LARGE SCALE GENOMIC DNA]</scope>
    <source>
        <strain evidence="2 3">PS125</strain>
    </source>
</reference>
<dbReference type="PROSITE" id="PS51257">
    <property type="entry name" value="PROKAR_LIPOPROTEIN"/>
    <property type="match status" value="1"/>
</dbReference>
<comment type="caution">
    <text evidence="2">The sequence shown here is derived from an EMBL/GenBank/DDBJ whole genome shotgun (WGS) entry which is preliminary data.</text>
</comment>
<organism evidence="2 3">
    <name type="scientific">Endozoicomonas gorgoniicola</name>
    <dbReference type="NCBI Taxonomy" id="1234144"/>
    <lineage>
        <taxon>Bacteria</taxon>
        <taxon>Pseudomonadati</taxon>
        <taxon>Pseudomonadota</taxon>
        <taxon>Gammaproteobacteria</taxon>
        <taxon>Oceanospirillales</taxon>
        <taxon>Endozoicomonadaceae</taxon>
        <taxon>Endozoicomonas</taxon>
    </lineage>
</organism>
<dbReference type="EMBL" id="JAPFCC010000001">
    <property type="protein sequence ID" value="MCW7555615.1"/>
    <property type="molecule type" value="Genomic_DNA"/>
</dbReference>
<feature type="signal peptide" evidence="1">
    <location>
        <begin position="1"/>
        <end position="19"/>
    </location>
</feature>
<evidence type="ECO:0000313" key="3">
    <source>
        <dbReference type="Proteomes" id="UP001209854"/>
    </source>
</evidence>
<dbReference type="Proteomes" id="UP001209854">
    <property type="component" value="Unassembled WGS sequence"/>
</dbReference>
<proteinExistence type="predicted"/>
<evidence type="ECO:0000256" key="1">
    <source>
        <dbReference type="SAM" id="SignalP"/>
    </source>
</evidence>